<organism evidence="1 2">
    <name type="scientific">Piloderma croceum (strain F 1598)</name>
    <dbReference type="NCBI Taxonomy" id="765440"/>
    <lineage>
        <taxon>Eukaryota</taxon>
        <taxon>Fungi</taxon>
        <taxon>Dikarya</taxon>
        <taxon>Basidiomycota</taxon>
        <taxon>Agaricomycotina</taxon>
        <taxon>Agaricomycetes</taxon>
        <taxon>Agaricomycetidae</taxon>
        <taxon>Atheliales</taxon>
        <taxon>Atheliaceae</taxon>
        <taxon>Piloderma</taxon>
    </lineage>
</organism>
<reference evidence="1 2" key="1">
    <citation type="submission" date="2014-04" db="EMBL/GenBank/DDBJ databases">
        <authorList>
            <consortium name="DOE Joint Genome Institute"/>
            <person name="Kuo A."/>
            <person name="Tarkka M."/>
            <person name="Buscot F."/>
            <person name="Kohler A."/>
            <person name="Nagy L.G."/>
            <person name="Floudas D."/>
            <person name="Copeland A."/>
            <person name="Barry K.W."/>
            <person name="Cichocki N."/>
            <person name="Veneault-Fourrey C."/>
            <person name="LaButti K."/>
            <person name="Lindquist E.A."/>
            <person name="Lipzen A."/>
            <person name="Lundell T."/>
            <person name="Morin E."/>
            <person name="Murat C."/>
            <person name="Sun H."/>
            <person name="Tunlid A."/>
            <person name="Henrissat B."/>
            <person name="Grigoriev I.V."/>
            <person name="Hibbett D.S."/>
            <person name="Martin F."/>
            <person name="Nordberg H.P."/>
            <person name="Cantor M.N."/>
            <person name="Hua S.X."/>
        </authorList>
    </citation>
    <scope>NUCLEOTIDE SEQUENCE [LARGE SCALE GENOMIC DNA]</scope>
    <source>
        <strain evidence="1 2">F 1598</strain>
    </source>
</reference>
<evidence type="ECO:0000313" key="2">
    <source>
        <dbReference type="Proteomes" id="UP000054166"/>
    </source>
</evidence>
<keyword evidence="2" id="KW-1185">Reference proteome</keyword>
<gene>
    <name evidence="1" type="ORF">PILCRDRAFT_7295</name>
</gene>
<reference evidence="2" key="2">
    <citation type="submission" date="2015-01" db="EMBL/GenBank/DDBJ databases">
        <title>Evolutionary Origins and Diversification of the Mycorrhizal Mutualists.</title>
        <authorList>
            <consortium name="DOE Joint Genome Institute"/>
            <consortium name="Mycorrhizal Genomics Consortium"/>
            <person name="Kohler A."/>
            <person name="Kuo A."/>
            <person name="Nagy L.G."/>
            <person name="Floudas D."/>
            <person name="Copeland A."/>
            <person name="Barry K.W."/>
            <person name="Cichocki N."/>
            <person name="Veneault-Fourrey C."/>
            <person name="LaButti K."/>
            <person name="Lindquist E.A."/>
            <person name="Lipzen A."/>
            <person name="Lundell T."/>
            <person name="Morin E."/>
            <person name="Murat C."/>
            <person name="Riley R."/>
            <person name="Ohm R."/>
            <person name="Sun H."/>
            <person name="Tunlid A."/>
            <person name="Henrissat B."/>
            <person name="Grigoriev I.V."/>
            <person name="Hibbett D.S."/>
            <person name="Martin F."/>
        </authorList>
    </citation>
    <scope>NUCLEOTIDE SEQUENCE [LARGE SCALE GENOMIC DNA]</scope>
    <source>
        <strain evidence="2">F 1598</strain>
    </source>
</reference>
<accession>A0A0C3FV86</accession>
<evidence type="ECO:0000313" key="1">
    <source>
        <dbReference type="EMBL" id="KIM83364.1"/>
    </source>
</evidence>
<protein>
    <submittedName>
        <fullName evidence="1">Uncharacterized protein</fullName>
    </submittedName>
</protein>
<dbReference type="HOGENOM" id="CLU_2688670_0_0_1"/>
<dbReference type="EMBL" id="KN832991">
    <property type="protein sequence ID" value="KIM83364.1"/>
    <property type="molecule type" value="Genomic_DNA"/>
</dbReference>
<sequence>MITLPSPRYSQASRPRGSLQNLSIDSFITELINPPAHHNSGDASTKPLRHLIGIGDLKSRLRPASSPLELSPTS</sequence>
<dbReference type="InParanoid" id="A0A0C3FV86"/>
<name>A0A0C3FV86_PILCF</name>
<proteinExistence type="predicted"/>
<dbReference type="Proteomes" id="UP000054166">
    <property type="component" value="Unassembled WGS sequence"/>
</dbReference>
<dbReference type="AlphaFoldDB" id="A0A0C3FV86"/>